<evidence type="ECO:0000256" key="2">
    <source>
        <dbReference type="ARBA" id="ARBA00008072"/>
    </source>
</evidence>
<dbReference type="AlphaFoldDB" id="A0A8J2WV28"/>
<organism evidence="6 7">
    <name type="scientific">Pelagomonas calceolata</name>
    <dbReference type="NCBI Taxonomy" id="35677"/>
    <lineage>
        <taxon>Eukaryota</taxon>
        <taxon>Sar</taxon>
        <taxon>Stramenopiles</taxon>
        <taxon>Ochrophyta</taxon>
        <taxon>Pelagophyceae</taxon>
        <taxon>Pelagomonadales</taxon>
        <taxon>Pelagomonadaceae</taxon>
        <taxon>Pelagomonas</taxon>
    </lineage>
</organism>
<dbReference type="EMBL" id="CAKKNE010000002">
    <property type="protein sequence ID" value="CAH0368454.1"/>
    <property type="molecule type" value="Genomic_DNA"/>
</dbReference>
<dbReference type="GO" id="GO:0016491">
    <property type="term" value="F:oxidoreductase activity"/>
    <property type="evidence" value="ECO:0007669"/>
    <property type="project" value="UniProtKB-KW"/>
</dbReference>
<dbReference type="InterPro" id="IPR036291">
    <property type="entry name" value="NAD(P)-bd_dom_sf"/>
</dbReference>
<protein>
    <recommendedName>
        <fullName evidence="8">Dehydrogenase</fullName>
    </recommendedName>
</protein>
<keyword evidence="7" id="KW-1185">Reference proteome</keyword>
<dbReference type="OrthoDB" id="1879366at2759"/>
<dbReference type="CDD" id="cd08255">
    <property type="entry name" value="2-desacetyl-2-hydroxyethyl_bacteriochlorophyllide_like"/>
    <property type="match status" value="1"/>
</dbReference>
<dbReference type="Gene3D" id="3.90.180.10">
    <property type="entry name" value="Medium-chain alcohol dehydrogenases, catalytic domain"/>
    <property type="match status" value="2"/>
</dbReference>
<keyword evidence="3" id="KW-0479">Metal-binding</keyword>
<evidence type="ECO:0000256" key="3">
    <source>
        <dbReference type="ARBA" id="ARBA00022723"/>
    </source>
</evidence>
<evidence type="ECO:0000313" key="6">
    <source>
        <dbReference type="EMBL" id="CAH0368454.1"/>
    </source>
</evidence>
<keyword evidence="5" id="KW-0560">Oxidoreductase</keyword>
<dbReference type="GO" id="GO:0046872">
    <property type="term" value="F:metal ion binding"/>
    <property type="evidence" value="ECO:0007669"/>
    <property type="project" value="UniProtKB-KW"/>
</dbReference>
<evidence type="ECO:0008006" key="8">
    <source>
        <dbReference type="Google" id="ProtNLM"/>
    </source>
</evidence>
<name>A0A8J2WV28_9STRA</name>
<reference evidence="6" key="1">
    <citation type="submission" date="2021-11" db="EMBL/GenBank/DDBJ databases">
        <authorList>
            <consortium name="Genoscope - CEA"/>
            <person name="William W."/>
        </authorList>
    </citation>
    <scope>NUCLEOTIDE SEQUENCE</scope>
</reference>
<dbReference type="Gene3D" id="3.40.50.720">
    <property type="entry name" value="NAD(P)-binding Rossmann-like Domain"/>
    <property type="match status" value="1"/>
</dbReference>
<dbReference type="PANTHER" id="PTHR43350">
    <property type="entry name" value="NAD-DEPENDENT ALCOHOL DEHYDROGENASE"/>
    <property type="match status" value="1"/>
</dbReference>
<comment type="similarity">
    <text evidence="2">Belongs to the zinc-containing alcohol dehydrogenase family.</text>
</comment>
<gene>
    <name evidence="6" type="ORF">PECAL_2P15200</name>
</gene>
<dbReference type="SUPFAM" id="SSF50129">
    <property type="entry name" value="GroES-like"/>
    <property type="match status" value="1"/>
</dbReference>
<evidence type="ECO:0000313" key="7">
    <source>
        <dbReference type="Proteomes" id="UP000789595"/>
    </source>
</evidence>
<comment type="cofactor">
    <cofactor evidence="1">
        <name>Zn(2+)</name>
        <dbReference type="ChEBI" id="CHEBI:29105"/>
    </cofactor>
</comment>
<proteinExistence type="inferred from homology"/>
<keyword evidence="4" id="KW-0862">Zinc</keyword>
<accession>A0A8J2WV28</accession>
<dbReference type="PANTHER" id="PTHR43350:SF19">
    <property type="entry name" value="D-GULOSIDE 3-DEHYDROGENASE"/>
    <property type="match status" value="1"/>
</dbReference>
<evidence type="ECO:0000256" key="1">
    <source>
        <dbReference type="ARBA" id="ARBA00001947"/>
    </source>
</evidence>
<sequence>MASMQATTARACWCRAPGQCELQQEALPALKPDDVLVRATHGAVSRGTESLVLAGRVPASEHARMRCPHMGGSFEFPVKYGYVSVGVVEACGKDVEHLRNARVFCLHPHQDAYVVPAADVRVVPPATPSARAVLAPNLETAINVVWDAGIGVGDRVAVVGAGVVGCLVAWVAARIPGVDVLLVDVDGRRRRVAEALGASFGLAGALGDGAGDRDVVVHASGAAAGAAAALALAGDEAVVVEASWHGSTVVPLPLGGPFHARRLTLKSSQVGNLPPSKRPRWDYTRRMNLALKLAGDASLDVLFERDAVAFEDLPAALPRVCGARAGAAGLCHRVVYS</sequence>
<dbReference type="Proteomes" id="UP000789595">
    <property type="component" value="Unassembled WGS sequence"/>
</dbReference>
<dbReference type="InterPro" id="IPR011032">
    <property type="entry name" value="GroES-like_sf"/>
</dbReference>
<comment type="caution">
    <text evidence="6">The sequence shown here is derived from an EMBL/GenBank/DDBJ whole genome shotgun (WGS) entry which is preliminary data.</text>
</comment>
<evidence type="ECO:0000256" key="5">
    <source>
        <dbReference type="ARBA" id="ARBA00023002"/>
    </source>
</evidence>
<evidence type="ECO:0000256" key="4">
    <source>
        <dbReference type="ARBA" id="ARBA00022833"/>
    </source>
</evidence>
<dbReference type="SUPFAM" id="SSF51735">
    <property type="entry name" value="NAD(P)-binding Rossmann-fold domains"/>
    <property type="match status" value="1"/>
</dbReference>